<protein>
    <submittedName>
        <fullName evidence="1">Uncharacterized protein</fullName>
    </submittedName>
</protein>
<evidence type="ECO:0000313" key="2">
    <source>
        <dbReference type="Proteomes" id="UP000299102"/>
    </source>
</evidence>
<sequence length="161" mass="17862">MDVVLAVTNTRSSGSQARFVIRRTDCTWRCTPSHNEYSEVDSDEPAPYFYPGQPNSANNRLVFAYIRPPKSLLMKLTSSWPRPLRMLKHCHPYSFMIRTDARALKVHPAAIPDFRNLSALLATLKVAYHTIPSGSVPTYIGGGVLPPPPCGQWAPPAGDQL</sequence>
<proteinExistence type="predicted"/>
<comment type="caution">
    <text evidence="1">The sequence shown here is derived from an EMBL/GenBank/DDBJ whole genome shotgun (WGS) entry which is preliminary data.</text>
</comment>
<evidence type="ECO:0000313" key="1">
    <source>
        <dbReference type="EMBL" id="GBP75627.1"/>
    </source>
</evidence>
<gene>
    <name evidence="1" type="ORF">EVAR_99227_1</name>
</gene>
<dbReference type="EMBL" id="BGZK01001255">
    <property type="protein sequence ID" value="GBP75627.1"/>
    <property type="molecule type" value="Genomic_DNA"/>
</dbReference>
<accession>A0A4C1YMM5</accession>
<keyword evidence="2" id="KW-1185">Reference proteome</keyword>
<organism evidence="1 2">
    <name type="scientific">Eumeta variegata</name>
    <name type="common">Bagworm moth</name>
    <name type="synonym">Eumeta japonica</name>
    <dbReference type="NCBI Taxonomy" id="151549"/>
    <lineage>
        <taxon>Eukaryota</taxon>
        <taxon>Metazoa</taxon>
        <taxon>Ecdysozoa</taxon>
        <taxon>Arthropoda</taxon>
        <taxon>Hexapoda</taxon>
        <taxon>Insecta</taxon>
        <taxon>Pterygota</taxon>
        <taxon>Neoptera</taxon>
        <taxon>Endopterygota</taxon>
        <taxon>Lepidoptera</taxon>
        <taxon>Glossata</taxon>
        <taxon>Ditrysia</taxon>
        <taxon>Tineoidea</taxon>
        <taxon>Psychidae</taxon>
        <taxon>Oiketicinae</taxon>
        <taxon>Eumeta</taxon>
    </lineage>
</organism>
<name>A0A4C1YMM5_EUMVA</name>
<dbReference type="Proteomes" id="UP000299102">
    <property type="component" value="Unassembled WGS sequence"/>
</dbReference>
<dbReference type="AlphaFoldDB" id="A0A4C1YMM5"/>
<reference evidence="1 2" key="1">
    <citation type="journal article" date="2019" name="Commun. Biol.">
        <title>The bagworm genome reveals a unique fibroin gene that provides high tensile strength.</title>
        <authorList>
            <person name="Kono N."/>
            <person name="Nakamura H."/>
            <person name="Ohtoshi R."/>
            <person name="Tomita M."/>
            <person name="Numata K."/>
            <person name="Arakawa K."/>
        </authorList>
    </citation>
    <scope>NUCLEOTIDE SEQUENCE [LARGE SCALE GENOMIC DNA]</scope>
</reference>
<dbReference type="OrthoDB" id="8123886at2759"/>